<comment type="subcellular location">
    <subcellularLocation>
        <location evidence="1">Cell membrane</location>
        <topology evidence="1">Multi-pass membrane protein</topology>
    </subcellularLocation>
</comment>
<sequence>MDTTTMSQWYYSDTMNRRQGPVGADALAGLHREGRIGPETLVWRDGMANWQPWHTVSAEILSGPPTDPAPIAAAAAGTLAAGTNPYEVVPATATQAAAPASPYAPPGSQLSDQGDFQAGGEIVYAGFWKRFAALAIDNFLIGIAYYALIIVAMIALGIGAGAFGDLDAGSGAAMGGFIGLMAVIYLAYPVLSALYYVSFESSSKQATLGKMAVGIKVTDDTGHRLSRGRALGRWASHLLCYLTLYIGYLMAAFTDRKRGLHDMVAGTLVVDRWAYTASPQLQRRDLGAVTIVIIVLAALVVVAYAAIMLAIAIPAYQGYLERAGGA</sequence>
<evidence type="ECO:0000313" key="10">
    <source>
        <dbReference type="Proteomes" id="UP001430796"/>
    </source>
</evidence>
<evidence type="ECO:0000256" key="6">
    <source>
        <dbReference type="SAM" id="Phobius"/>
    </source>
</evidence>
<evidence type="ECO:0000256" key="4">
    <source>
        <dbReference type="ARBA" id="ARBA00022989"/>
    </source>
</evidence>
<dbReference type="PANTHER" id="PTHR36115:SF6">
    <property type="entry name" value="PROLINE-RICH ANTIGEN HOMOLOG"/>
    <property type="match status" value="1"/>
</dbReference>
<dbReference type="Pfam" id="PF06271">
    <property type="entry name" value="RDD"/>
    <property type="match status" value="1"/>
</dbReference>
<feature type="transmembrane region" description="Helical" evidence="6">
    <location>
        <begin position="139"/>
        <end position="163"/>
    </location>
</feature>
<gene>
    <name evidence="9" type="ORF">L3V18_07165</name>
</gene>
<dbReference type="InterPro" id="IPR025640">
    <property type="entry name" value="GYF_2"/>
</dbReference>
<feature type="domain" description="RDD" evidence="7">
    <location>
        <begin position="124"/>
        <end position="266"/>
    </location>
</feature>
<name>A0ABS9HTE0_9GAMM</name>
<reference evidence="9 10" key="1">
    <citation type="submission" date="2022-01" db="EMBL/GenBank/DDBJ databases">
        <title>Lysobacter chinensis sp. nov., a bacterium isolated from cow dung compost.</title>
        <authorList>
            <person name="Liu Y."/>
        </authorList>
    </citation>
    <scope>NUCLEOTIDE SEQUENCE [LARGE SCALE GENOMIC DNA]</scope>
    <source>
        <strain evidence="9 10">TLK-CK17</strain>
    </source>
</reference>
<organism evidence="9 10">
    <name type="scientific">Marilutibacter chinensis</name>
    <dbReference type="NCBI Taxonomy" id="2912247"/>
    <lineage>
        <taxon>Bacteria</taxon>
        <taxon>Pseudomonadati</taxon>
        <taxon>Pseudomonadota</taxon>
        <taxon>Gammaproteobacteria</taxon>
        <taxon>Lysobacterales</taxon>
        <taxon>Lysobacteraceae</taxon>
        <taxon>Marilutibacter</taxon>
    </lineage>
</organism>
<evidence type="ECO:0000256" key="2">
    <source>
        <dbReference type="ARBA" id="ARBA00022475"/>
    </source>
</evidence>
<evidence type="ECO:0000259" key="7">
    <source>
        <dbReference type="Pfam" id="PF06271"/>
    </source>
</evidence>
<evidence type="ECO:0000256" key="5">
    <source>
        <dbReference type="ARBA" id="ARBA00023136"/>
    </source>
</evidence>
<evidence type="ECO:0000256" key="1">
    <source>
        <dbReference type="ARBA" id="ARBA00004651"/>
    </source>
</evidence>
<evidence type="ECO:0000313" key="9">
    <source>
        <dbReference type="EMBL" id="MCF7221568.1"/>
    </source>
</evidence>
<dbReference type="PANTHER" id="PTHR36115">
    <property type="entry name" value="PROLINE-RICH ANTIGEN HOMOLOG-RELATED"/>
    <property type="match status" value="1"/>
</dbReference>
<dbReference type="EMBL" id="JAKJPO010000003">
    <property type="protein sequence ID" value="MCF7221568.1"/>
    <property type="molecule type" value="Genomic_DNA"/>
</dbReference>
<reference evidence="9 10" key="3">
    <citation type="submission" date="2022-01" db="EMBL/GenBank/DDBJ databases">
        <authorList>
            <person name="Zhou L.Y."/>
        </authorList>
    </citation>
    <scope>NUCLEOTIDE SEQUENCE [LARGE SCALE GENOMIC DNA]</scope>
    <source>
        <strain evidence="9 10">TLK-CK17</strain>
    </source>
</reference>
<feature type="transmembrane region" description="Helical" evidence="6">
    <location>
        <begin position="234"/>
        <end position="253"/>
    </location>
</feature>
<keyword evidence="4 6" id="KW-1133">Transmembrane helix</keyword>
<protein>
    <submittedName>
        <fullName evidence="9">RDD family protein</fullName>
    </submittedName>
</protein>
<dbReference type="RefSeq" id="WP_237053992.1">
    <property type="nucleotide sequence ID" value="NZ_JAKJPO010000003.1"/>
</dbReference>
<dbReference type="InterPro" id="IPR010432">
    <property type="entry name" value="RDD"/>
</dbReference>
<feature type="domain" description="GYF" evidence="8">
    <location>
        <begin position="9"/>
        <end position="56"/>
    </location>
</feature>
<dbReference type="InterPro" id="IPR051791">
    <property type="entry name" value="Pra-immunoreactive"/>
</dbReference>
<dbReference type="Pfam" id="PF14237">
    <property type="entry name" value="GYF_2"/>
    <property type="match status" value="1"/>
</dbReference>
<keyword evidence="5 6" id="KW-0472">Membrane</keyword>
<evidence type="ECO:0000256" key="3">
    <source>
        <dbReference type="ARBA" id="ARBA00022692"/>
    </source>
</evidence>
<keyword evidence="2" id="KW-1003">Cell membrane</keyword>
<evidence type="ECO:0000259" key="8">
    <source>
        <dbReference type="Pfam" id="PF14237"/>
    </source>
</evidence>
<dbReference type="Proteomes" id="UP001430796">
    <property type="component" value="Unassembled WGS sequence"/>
</dbReference>
<keyword evidence="3 6" id="KW-0812">Transmembrane</keyword>
<reference evidence="10" key="2">
    <citation type="submission" date="2022-01" db="EMBL/GenBank/DDBJ databases">
        <title>Lysobacter chinensis sp. nov., a bacterium isolated from cow dung compost.</title>
        <authorList>
            <person name="Zhou L.Y."/>
        </authorList>
    </citation>
    <scope>NUCLEOTIDE SEQUENCE [LARGE SCALE GENOMIC DNA]</scope>
    <source>
        <strain evidence="10">TLK-CK17</strain>
    </source>
</reference>
<keyword evidence="10" id="KW-1185">Reference proteome</keyword>
<feature type="transmembrane region" description="Helical" evidence="6">
    <location>
        <begin position="288"/>
        <end position="313"/>
    </location>
</feature>
<accession>A0ABS9HTE0</accession>
<comment type="caution">
    <text evidence="9">The sequence shown here is derived from an EMBL/GenBank/DDBJ whole genome shotgun (WGS) entry which is preliminary data.</text>
</comment>
<feature type="transmembrane region" description="Helical" evidence="6">
    <location>
        <begin position="175"/>
        <end position="197"/>
    </location>
</feature>
<proteinExistence type="predicted"/>